<evidence type="ECO:0000313" key="2">
    <source>
        <dbReference type="EMBL" id="GAE89230.1"/>
    </source>
</evidence>
<reference evidence="2" key="1">
    <citation type="journal article" date="2014" name="Genome Announc.">
        <title>Draft Genome Sequence of Clostridium straminisolvens Strain JCM 21531T, Isolated from a Cellulose-Degrading Bacterial Community.</title>
        <authorList>
            <person name="Yuki M."/>
            <person name="Oshima K."/>
            <person name="Suda W."/>
            <person name="Sakamoto M."/>
            <person name="Kitamura K."/>
            <person name="Iida T."/>
            <person name="Hattori M."/>
            <person name="Ohkuma M."/>
        </authorList>
    </citation>
    <scope>NUCLEOTIDE SEQUENCE [LARGE SCALE GENOMIC DNA]</scope>
    <source>
        <strain evidence="2">JCM 21531</strain>
    </source>
</reference>
<dbReference type="Pfam" id="PF25250">
    <property type="entry name" value="DUF7852"/>
    <property type="match status" value="1"/>
</dbReference>
<dbReference type="OrthoDB" id="2381017at2"/>
<dbReference type="Proteomes" id="UP000019109">
    <property type="component" value="Unassembled WGS sequence"/>
</dbReference>
<dbReference type="RefSeq" id="WP_038289362.1">
    <property type="nucleotide sequence ID" value="NZ_BAVR01000032.1"/>
</dbReference>
<evidence type="ECO:0000259" key="1">
    <source>
        <dbReference type="Pfam" id="PF25250"/>
    </source>
</evidence>
<dbReference type="STRING" id="1294263.JCM21531_2735"/>
<feature type="domain" description="DUF7852" evidence="1">
    <location>
        <begin position="35"/>
        <end position="114"/>
    </location>
</feature>
<gene>
    <name evidence="2" type="ORF">JCM21531_2735</name>
</gene>
<dbReference type="AlphaFoldDB" id="W4V751"/>
<protein>
    <recommendedName>
        <fullName evidence="1">DUF7852 domain-containing protein</fullName>
    </recommendedName>
</protein>
<dbReference type="InterPro" id="IPR057174">
    <property type="entry name" value="DUF7852"/>
</dbReference>
<dbReference type="EMBL" id="BAVR01000032">
    <property type="protein sequence ID" value="GAE89230.1"/>
    <property type="molecule type" value="Genomic_DNA"/>
</dbReference>
<name>W4V751_9FIRM</name>
<organism evidence="2 3">
    <name type="scientific">Acetivibrio straminisolvens JCM 21531</name>
    <dbReference type="NCBI Taxonomy" id="1294263"/>
    <lineage>
        <taxon>Bacteria</taxon>
        <taxon>Bacillati</taxon>
        <taxon>Bacillota</taxon>
        <taxon>Clostridia</taxon>
        <taxon>Eubacteriales</taxon>
        <taxon>Oscillospiraceae</taxon>
        <taxon>Acetivibrio</taxon>
    </lineage>
</organism>
<evidence type="ECO:0000313" key="3">
    <source>
        <dbReference type="Proteomes" id="UP000019109"/>
    </source>
</evidence>
<accession>W4V751</accession>
<keyword evidence="3" id="KW-1185">Reference proteome</keyword>
<proteinExistence type="predicted"/>
<comment type="caution">
    <text evidence="2">The sequence shown here is derived from an EMBL/GenBank/DDBJ whole genome shotgun (WGS) entry which is preliminary data.</text>
</comment>
<sequence>MSTERDLKEFKVETRTITEVQSEPVYPTGRCGPVLARIPVVVSQSKVHIGIESKVCFDHSVLEIYSNSRKVYLTQCKLLNTGNKRYGKIYLNGYVSENIAYATYCLKDREYGNKKNTSADVLYKALKVPFECVTKIEYCTFPVFKTSNGFITVALPDKENIPEDSYFSGERFFCELDEASICESNVERKKRFSGVSAKEDSFDTLTEYLELSITFTLLQWQQVRIPGYLTNNLI</sequence>